<dbReference type="AlphaFoldDB" id="A0A5C6M2F0"/>
<comment type="caution">
    <text evidence="5">The sequence shown here is derived from an EMBL/GenBank/DDBJ whole genome shotgun (WGS) entry which is preliminary data.</text>
</comment>
<name>A0A5C6M2F0_9PLAN</name>
<accession>A0A5C6M2F0</accession>
<dbReference type="GO" id="GO:0006412">
    <property type="term" value="P:translation"/>
    <property type="evidence" value="ECO:0007669"/>
    <property type="project" value="InterPro"/>
</dbReference>
<dbReference type="Gene3D" id="3.90.1030.10">
    <property type="entry name" value="Ribosomal protein L17"/>
    <property type="match status" value="1"/>
</dbReference>
<evidence type="ECO:0000256" key="2">
    <source>
        <dbReference type="ARBA" id="ARBA00022980"/>
    </source>
</evidence>
<dbReference type="InterPro" id="IPR036373">
    <property type="entry name" value="Ribosomal_bL17_sf"/>
</dbReference>
<dbReference type="GO" id="GO:0003735">
    <property type="term" value="F:structural constituent of ribosome"/>
    <property type="evidence" value="ECO:0007669"/>
    <property type="project" value="InterPro"/>
</dbReference>
<keyword evidence="3" id="KW-0687">Ribonucleoprotein</keyword>
<keyword evidence="2" id="KW-0689">Ribosomal protein</keyword>
<feature type="non-terminal residue" evidence="5">
    <location>
        <position position="1"/>
    </location>
</feature>
<organism evidence="5 6">
    <name type="scientific">Planctomyces bekefii</name>
    <dbReference type="NCBI Taxonomy" id="1653850"/>
    <lineage>
        <taxon>Bacteria</taxon>
        <taxon>Pseudomonadati</taxon>
        <taxon>Planctomycetota</taxon>
        <taxon>Planctomycetia</taxon>
        <taxon>Planctomycetales</taxon>
        <taxon>Planctomycetaceae</taxon>
        <taxon>Planctomyces</taxon>
    </lineage>
</organism>
<protein>
    <recommendedName>
        <fullName evidence="4">50S ribosomal protein L17</fullName>
    </recommendedName>
</protein>
<gene>
    <name evidence="5" type="ORF">E3A20_20610</name>
</gene>
<dbReference type="SUPFAM" id="SSF64263">
    <property type="entry name" value="Prokaryotic ribosomal protein L17"/>
    <property type="match status" value="1"/>
</dbReference>
<reference evidence="5 6" key="1">
    <citation type="submission" date="2019-08" db="EMBL/GenBank/DDBJ databases">
        <title>100 year-old enigma solved: identification of Planctomyces bekefii, the type genus and species of the phylum Planctomycetes.</title>
        <authorList>
            <person name="Svetlana D.N."/>
            <person name="Overmann J."/>
        </authorList>
    </citation>
    <scope>NUCLEOTIDE SEQUENCE [LARGE SCALE GENOMIC DNA]</scope>
    <source>
        <strain evidence="5">Phe10_nw2017</strain>
    </source>
</reference>
<keyword evidence="6" id="KW-1185">Reference proteome</keyword>
<evidence type="ECO:0000313" key="5">
    <source>
        <dbReference type="EMBL" id="TWW08808.1"/>
    </source>
</evidence>
<dbReference type="PANTHER" id="PTHR14413:SF16">
    <property type="entry name" value="LARGE RIBOSOMAL SUBUNIT PROTEIN BL17M"/>
    <property type="match status" value="1"/>
</dbReference>
<dbReference type="Proteomes" id="UP000321083">
    <property type="component" value="Unassembled WGS sequence"/>
</dbReference>
<evidence type="ECO:0000256" key="4">
    <source>
        <dbReference type="ARBA" id="ARBA00035494"/>
    </source>
</evidence>
<evidence type="ECO:0000256" key="3">
    <source>
        <dbReference type="ARBA" id="ARBA00023274"/>
    </source>
</evidence>
<comment type="similarity">
    <text evidence="1">Belongs to the bacterial ribosomal protein bL17 family.</text>
</comment>
<evidence type="ECO:0000313" key="6">
    <source>
        <dbReference type="Proteomes" id="UP000321083"/>
    </source>
</evidence>
<proteinExistence type="inferred from homology"/>
<sequence>ATAERLRDGGKQWQESEAGRNWVRVTAPALALRRRAFSALRDDKAVDILFGELSERFAEREGGYTRIVRLAKVRLGDAGEQAIIEFVGDRDRPSKRAKRSAPSVETAEVAG</sequence>
<dbReference type="Pfam" id="PF01196">
    <property type="entry name" value="Ribosomal_L17"/>
    <property type="match status" value="1"/>
</dbReference>
<dbReference type="EMBL" id="SRHE01000496">
    <property type="protein sequence ID" value="TWW08808.1"/>
    <property type="molecule type" value="Genomic_DNA"/>
</dbReference>
<evidence type="ECO:0000256" key="1">
    <source>
        <dbReference type="ARBA" id="ARBA00008777"/>
    </source>
</evidence>
<dbReference type="InterPro" id="IPR000456">
    <property type="entry name" value="Ribosomal_bL17"/>
</dbReference>
<reference evidence="5 6" key="2">
    <citation type="submission" date="2019-08" db="EMBL/GenBank/DDBJ databases">
        <authorList>
            <person name="Henke P."/>
        </authorList>
    </citation>
    <scope>NUCLEOTIDE SEQUENCE [LARGE SCALE GENOMIC DNA]</scope>
    <source>
        <strain evidence="5">Phe10_nw2017</strain>
    </source>
</reference>
<dbReference type="GO" id="GO:0022625">
    <property type="term" value="C:cytosolic large ribosomal subunit"/>
    <property type="evidence" value="ECO:0007669"/>
    <property type="project" value="TreeGrafter"/>
</dbReference>
<dbReference type="PANTHER" id="PTHR14413">
    <property type="entry name" value="RIBOSOMAL PROTEIN L17"/>
    <property type="match status" value="1"/>
</dbReference>